<dbReference type="InterPro" id="IPR047524">
    <property type="entry name" value="XPF_nuclease_EME1_plant/arthr"/>
</dbReference>
<comment type="caution">
    <text evidence="19">The sequence shown here is derived from an EMBL/GenBank/DDBJ whole genome shotgun (WGS) entry which is preliminary data.</text>
</comment>
<protein>
    <recommendedName>
        <fullName evidence="18">ERCC4 domain-containing protein</fullName>
    </recommendedName>
</protein>
<dbReference type="PANTHER" id="PTHR21077">
    <property type="entry name" value="EME1 PROTEIN"/>
    <property type="match status" value="1"/>
</dbReference>
<dbReference type="GO" id="GO:0006310">
    <property type="term" value="P:DNA recombination"/>
    <property type="evidence" value="ECO:0007669"/>
    <property type="project" value="UniProtKB-KW"/>
</dbReference>
<dbReference type="InterPro" id="IPR033310">
    <property type="entry name" value="Mms4/EME1/EME2"/>
</dbReference>
<evidence type="ECO:0000256" key="1">
    <source>
        <dbReference type="ARBA" id="ARBA00001946"/>
    </source>
</evidence>
<evidence type="ECO:0000256" key="5">
    <source>
        <dbReference type="ARBA" id="ARBA00022722"/>
    </source>
</evidence>
<keyword evidence="13" id="KW-0234">DNA repair</keyword>
<feature type="compositionally biased region" description="Pro residues" evidence="17">
    <location>
        <begin position="31"/>
        <end position="42"/>
    </location>
</feature>
<evidence type="ECO:0000256" key="7">
    <source>
        <dbReference type="ARBA" id="ARBA00022759"/>
    </source>
</evidence>
<evidence type="ECO:0000256" key="9">
    <source>
        <dbReference type="ARBA" id="ARBA00022776"/>
    </source>
</evidence>
<dbReference type="STRING" id="106549.A0A540NE80"/>
<comment type="subcellular location">
    <subcellularLocation>
        <location evidence="2">Nucleus</location>
    </subcellularLocation>
</comment>
<keyword evidence="14" id="KW-0539">Nucleus</keyword>
<evidence type="ECO:0000313" key="19">
    <source>
        <dbReference type="EMBL" id="TQE09342.1"/>
    </source>
</evidence>
<dbReference type="GO" id="GO:0006281">
    <property type="term" value="P:DNA repair"/>
    <property type="evidence" value="ECO:0007669"/>
    <property type="project" value="UniProtKB-KW"/>
</dbReference>
<keyword evidence="7" id="KW-0255">Endonuclease</keyword>
<evidence type="ECO:0000256" key="14">
    <source>
        <dbReference type="ARBA" id="ARBA00023242"/>
    </source>
</evidence>
<evidence type="ECO:0000256" key="11">
    <source>
        <dbReference type="ARBA" id="ARBA00022842"/>
    </source>
</evidence>
<keyword evidence="11" id="KW-0460">Magnesium</keyword>
<keyword evidence="15" id="KW-0469">Meiosis</keyword>
<evidence type="ECO:0000259" key="18">
    <source>
        <dbReference type="Pfam" id="PF02732"/>
    </source>
</evidence>
<keyword evidence="5" id="KW-0540">Nuclease</keyword>
<dbReference type="GO" id="GO:0004519">
    <property type="term" value="F:endonuclease activity"/>
    <property type="evidence" value="ECO:0007669"/>
    <property type="project" value="UniProtKB-KW"/>
</dbReference>
<evidence type="ECO:0000313" key="20">
    <source>
        <dbReference type="Proteomes" id="UP000315295"/>
    </source>
</evidence>
<name>A0A540NE80_MALBA</name>
<dbReference type="AlphaFoldDB" id="A0A540NE80"/>
<evidence type="ECO:0000256" key="8">
    <source>
        <dbReference type="ARBA" id="ARBA00022763"/>
    </source>
</evidence>
<dbReference type="GO" id="GO:0051301">
    <property type="term" value="P:cell division"/>
    <property type="evidence" value="ECO:0007669"/>
    <property type="project" value="UniProtKB-KW"/>
</dbReference>
<evidence type="ECO:0000256" key="3">
    <source>
        <dbReference type="ARBA" id="ARBA00005313"/>
    </source>
</evidence>
<keyword evidence="16" id="KW-0175">Coiled coil</keyword>
<keyword evidence="12" id="KW-0233">DNA recombination</keyword>
<dbReference type="InterPro" id="IPR021899">
    <property type="entry name" value="DUF3511"/>
</dbReference>
<proteinExistence type="inferred from homology"/>
<dbReference type="GO" id="GO:0005634">
    <property type="term" value="C:nucleus"/>
    <property type="evidence" value="ECO:0007669"/>
    <property type="project" value="UniProtKB-SubCell"/>
</dbReference>
<dbReference type="CDD" id="cd20083">
    <property type="entry name" value="XPF_nuclease_EME"/>
    <property type="match status" value="1"/>
</dbReference>
<dbReference type="GO" id="GO:0016787">
    <property type="term" value="F:hydrolase activity"/>
    <property type="evidence" value="ECO:0007669"/>
    <property type="project" value="UniProtKB-KW"/>
</dbReference>
<keyword evidence="20" id="KW-1185">Reference proteome</keyword>
<comment type="similarity">
    <text evidence="3">Belongs to the EME1/MMS4 family.</text>
</comment>
<feature type="region of interest" description="Disordered" evidence="17">
    <location>
        <begin position="1"/>
        <end position="69"/>
    </location>
</feature>
<organism evidence="19 20">
    <name type="scientific">Malus baccata</name>
    <name type="common">Siberian crab apple</name>
    <name type="synonym">Pyrus baccata</name>
    <dbReference type="NCBI Taxonomy" id="106549"/>
    <lineage>
        <taxon>Eukaryota</taxon>
        <taxon>Viridiplantae</taxon>
        <taxon>Streptophyta</taxon>
        <taxon>Embryophyta</taxon>
        <taxon>Tracheophyta</taxon>
        <taxon>Spermatophyta</taxon>
        <taxon>Magnoliopsida</taxon>
        <taxon>eudicotyledons</taxon>
        <taxon>Gunneridae</taxon>
        <taxon>Pentapetalae</taxon>
        <taxon>rosids</taxon>
        <taxon>fabids</taxon>
        <taxon>Rosales</taxon>
        <taxon>Rosaceae</taxon>
        <taxon>Amygdaloideae</taxon>
        <taxon>Maleae</taxon>
        <taxon>Malus</taxon>
    </lineage>
</organism>
<feature type="region of interest" description="Disordered" evidence="17">
    <location>
        <begin position="106"/>
        <end position="126"/>
    </location>
</feature>
<dbReference type="Proteomes" id="UP000315295">
    <property type="component" value="Unassembled WGS sequence"/>
</dbReference>
<keyword evidence="8" id="KW-0227">DNA damage</keyword>
<reference evidence="19 20" key="1">
    <citation type="journal article" date="2019" name="G3 (Bethesda)">
        <title>Sequencing of a Wild Apple (Malus baccata) Genome Unravels the Differences Between Cultivated and Wild Apple Species Regarding Disease Resistance and Cold Tolerance.</title>
        <authorList>
            <person name="Chen X."/>
        </authorList>
    </citation>
    <scope>NUCLEOTIDE SEQUENCE [LARGE SCALE GENOMIC DNA]</scope>
    <source>
        <strain evidence="20">cv. Shandingzi</strain>
        <tissue evidence="19">Leaves</tissue>
    </source>
</reference>
<keyword evidence="9" id="KW-0498">Mitosis</keyword>
<keyword evidence="4" id="KW-0132">Cell division</keyword>
<evidence type="ECO:0000256" key="16">
    <source>
        <dbReference type="SAM" id="Coils"/>
    </source>
</evidence>
<dbReference type="GO" id="GO:0048476">
    <property type="term" value="C:Holliday junction resolvase complex"/>
    <property type="evidence" value="ECO:0007669"/>
    <property type="project" value="InterPro"/>
</dbReference>
<dbReference type="EMBL" id="VIEB01000059">
    <property type="protein sequence ID" value="TQE09342.1"/>
    <property type="molecule type" value="Genomic_DNA"/>
</dbReference>
<keyword evidence="10" id="KW-0378">Hydrolase</keyword>
<dbReference type="GO" id="GO:0051321">
    <property type="term" value="P:meiotic cell cycle"/>
    <property type="evidence" value="ECO:0007669"/>
    <property type="project" value="UniProtKB-KW"/>
</dbReference>
<feature type="domain" description="ERCC4" evidence="18">
    <location>
        <begin position="273"/>
        <end position="429"/>
    </location>
</feature>
<dbReference type="Gene3D" id="1.10.150.670">
    <property type="entry name" value="Crossover junction endonuclease EME1, DNA-binding domain"/>
    <property type="match status" value="1"/>
</dbReference>
<keyword evidence="6" id="KW-0479">Metal-binding</keyword>
<dbReference type="InterPro" id="IPR042530">
    <property type="entry name" value="EME1/EME2_C"/>
</dbReference>
<dbReference type="GO" id="GO:0003677">
    <property type="term" value="F:DNA binding"/>
    <property type="evidence" value="ECO:0007669"/>
    <property type="project" value="InterPro"/>
</dbReference>
<keyword evidence="9" id="KW-0131">Cell cycle</keyword>
<evidence type="ECO:0000256" key="4">
    <source>
        <dbReference type="ARBA" id="ARBA00022618"/>
    </source>
</evidence>
<evidence type="ECO:0000256" key="6">
    <source>
        <dbReference type="ARBA" id="ARBA00022723"/>
    </source>
</evidence>
<gene>
    <name evidence="19" type="ORF">C1H46_005078</name>
</gene>
<sequence length="703" mass="79230">MSEPIVLSDEEDSSPFQLFHCKKRRTEPDLNPNPNPNPPNPNPTVLVLDDDPTPQKPRPTSTPIVVPETPMSDLAIVKCTKAPSDFQSRVSDSDHNFPGVNGLICLESDNEPESGRGKQKEKENESITSGFGVVEDLDWRFSFVESTCPLGDDLVHMSEGNSSQPTLQDDIDQVLDYPEKENIMDQMGNIPKPRRKTKVVIDNENTTKEATERKKLAKEERTRLMEEKKLKKLEEKLQKEALKAEAAEMKKIQKEKQKWEKGKFALKSIVAEIDSKVVELGSVGGNLLTRFAEKGLTYRITSNPIERSIVWTMTVPEHLSQLSPKETEIQYMLLVYEAEEFCNVVINESLLDHVLSVRSRYPSYTVCCLTNRLMAYIKKREQELYKNPTIHNSWRRPPVEEVLAKLTTNFYKVHSRQCADEAELAEHVVGLTCSLSSCQFRKKLTRLDVNANGSLIPKDCIDRTSIKKSPWLKALVAIPKVQPRFAIAIWKKYPTMKSLLSVYMDPNISYCGGGSIAGSADDGHGSLEVVEVVVGTETVIIVAGLVAAAVVVHEKEFLLKDLTTEGLLGDDRRLGDVCSKRVYRILMAQSGCIKTDDIEDDLPLPEQVRSLMEKSKSFSGCYSSNYKEVQLGFEDRSKSYSFNGPVSYGKADDLSSASGNPELERRKRVASYNMYATEGKFKSSFRNSFKWIKSKFVDTFYDE</sequence>
<dbReference type="InterPro" id="IPR006166">
    <property type="entry name" value="ERCC4_domain"/>
</dbReference>
<feature type="compositionally biased region" description="Basic and acidic residues" evidence="17">
    <location>
        <begin position="113"/>
        <end position="125"/>
    </location>
</feature>
<feature type="coiled-coil region" evidence="16">
    <location>
        <begin position="207"/>
        <end position="262"/>
    </location>
</feature>
<dbReference type="PANTHER" id="PTHR21077:SF5">
    <property type="entry name" value="CROSSOVER JUNCTION ENDONUCLEASE MMS4"/>
    <property type="match status" value="1"/>
</dbReference>
<evidence type="ECO:0000256" key="12">
    <source>
        <dbReference type="ARBA" id="ARBA00023172"/>
    </source>
</evidence>
<dbReference type="Pfam" id="PF12023">
    <property type="entry name" value="DUF3511"/>
    <property type="match status" value="1"/>
</dbReference>
<evidence type="ECO:0000256" key="2">
    <source>
        <dbReference type="ARBA" id="ARBA00004123"/>
    </source>
</evidence>
<dbReference type="Gene3D" id="3.40.50.10130">
    <property type="match status" value="1"/>
</dbReference>
<evidence type="ECO:0000256" key="10">
    <source>
        <dbReference type="ARBA" id="ARBA00022801"/>
    </source>
</evidence>
<dbReference type="GO" id="GO:0046872">
    <property type="term" value="F:metal ion binding"/>
    <property type="evidence" value="ECO:0007669"/>
    <property type="project" value="UniProtKB-KW"/>
</dbReference>
<evidence type="ECO:0000256" key="15">
    <source>
        <dbReference type="ARBA" id="ARBA00023254"/>
    </source>
</evidence>
<evidence type="ECO:0000256" key="13">
    <source>
        <dbReference type="ARBA" id="ARBA00023204"/>
    </source>
</evidence>
<accession>A0A540NE80</accession>
<dbReference type="Pfam" id="PF02732">
    <property type="entry name" value="ERCC4"/>
    <property type="match status" value="1"/>
</dbReference>
<evidence type="ECO:0000256" key="17">
    <source>
        <dbReference type="SAM" id="MobiDB-lite"/>
    </source>
</evidence>
<comment type="cofactor">
    <cofactor evidence="1">
        <name>Mg(2+)</name>
        <dbReference type="ChEBI" id="CHEBI:18420"/>
    </cofactor>
</comment>